<dbReference type="RefSeq" id="WP_073883346.1">
    <property type="nucleotide sequence ID" value="NZ_FAUH01000001.1"/>
</dbReference>
<protein>
    <submittedName>
        <fullName evidence="2">Uncharacterized protein</fullName>
    </submittedName>
</protein>
<dbReference type="AlphaFoldDB" id="A0A120N4T1"/>
<name>A0A120N4T1_9CORY</name>
<proteinExistence type="predicted"/>
<accession>A0A120N4T1</accession>
<evidence type="ECO:0000256" key="1">
    <source>
        <dbReference type="SAM" id="MobiDB-lite"/>
    </source>
</evidence>
<dbReference type="Proteomes" id="UP000182498">
    <property type="component" value="Unassembled WGS sequence"/>
</dbReference>
<sequence length="113" mass="11508">MKTRTDRVSVDPDRGRDAVAAALAAVDAVGPGTHPPTSGTPPEASFGRGLGARGAAVVVLLSGAQDTRARHLRRIRAGLEDARQSVQRISGADHRAAGAVADAGKPTGDGDHR</sequence>
<dbReference type="EMBL" id="FAUH01000001">
    <property type="protein sequence ID" value="CUU64892.1"/>
    <property type="molecule type" value="Genomic_DNA"/>
</dbReference>
<feature type="region of interest" description="Disordered" evidence="1">
    <location>
        <begin position="28"/>
        <end position="48"/>
    </location>
</feature>
<organism evidence="2 3">
    <name type="scientific">Corynebacterium variabile</name>
    <dbReference type="NCBI Taxonomy" id="1727"/>
    <lineage>
        <taxon>Bacteria</taxon>
        <taxon>Bacillati</taxon>
        <taxon>Actinomycetota</taxon>
        <taxon>Actinomycetes</taxon>
        <taxon>Mycobacteriales</taxon>
        <taxon>Corynebacteriaceae</taxon>
        <taxon>Corynebacterium</taxon>
    </lineage>
</organism>
<evidence type="ECO:0000313" key="2">
    <source>
        <dbReference type="EMBL" id="CUU64892.1"/>
    </source>
</evidence>
<evidence type="ECO:0000313" key="3">
    <source>
        <dbReference type="Proteomes" id="UP000182498"/>
    </source>
</evidence>
<feature type="region of interest" description="Disordered" evidence="1">
    <location>
        <begin position="83"/>
        <end position="113"/>
    </location>
</feature>
<gene>
    <name evidence="2" type="ORF">CVAR292_00197</name>
</gene>
<keyword evidence="3" id="KW-1185">Reference proteome</keyword>
<reference evidence="3" key="1">
    <citation type="submission" date="2015-11" db="EMBL/GenBank/DDBJ databases">
        <authorList>
            <person name="Dugat-Bony E."/>
        </authorList>
    </citation>
    <scope>NUCLEOTIDE SEQUENCE [LARGE SCALE GENOMIC DNA]</scope>
    <source>
        <strain evidence="3">Mu292</strain>
    </source>
</reference>